<evidence type="ECO:0000313" key="1">
    <source>
        <dbReference type="EMBL" id="SEQ99978.1"/>
    </source>
</evidence>
<gene>
    <name evidence="1" type="ORF">SAMN05216481_12534</name>
</gene>
<accession>A0A1H9KLJ9</accession>
<dbReference type="STRING" id="403935.SAMN05216481_12534"/>
<evidence type="ECO:0000313" key="2">
    <source>
        <dbReference type="Proteomes" id="UP000199055"/>
    </source>
</evidence>
<reference evidence="1 2" key="1">
    <citation type="submission" date="2016-10" db="EMBL/GenBank/DDBJ databases">
        <authorList>
            <person name="de Groot N.N."/>
        </authorList>
    </citation>
    <scope>NUCLEOTIDE SEQUENCE [LARGE SCALE GENOMIC DNA]</scope>
    <source>
        <strain evidence="1 2">CGMCC 4.3519</strain>
    </source>
</reference>
<proteinExistence type="predicted"/>
<dbReference type="RefSeq" id="WP_093663336.1">
    <property type="nucleotide sequence ID" value="NZ_FOET01000025.1"/>
</dbReference>
<dbReference type="Proteomes" id="UP000199055">
    <property type="component" value="Unassembled WGS sequence"/>
</dbReference>
<protein>
    <submittedName>
        <fullName evidence="1">Uncharacterized protein</fullName>
    </submittedName>
</protein>
<name>A0A1H9KLJ9_9ACTN</name>
<sequence>MVDALLERARAAVAAIRARIAAAVDTALAAVAVAASRSVARTFPRTRLASILAAAAWAWAAHTAAGGEVMFSGVFHCFPADATGPVRLTVSDTVLQSGPVG</sequence>
<organism evidence="1 2">
    <name type="scientific">Streptomyces radiopugnans</name>
    <dbReference type="NCBI Taxonomy" id="403935"/>
    <lineage>
        <taxon>Bacteria</taxon>
        <taxon>Bacillati</taxon>
        <taxon>Actinomycetota</taxon>
        <taxon>Actinomycetes</taxon>
        <taxon>Kitasatosporales</taxon>
        <taxon>Streptomycetaceae</taxon>
        <taxon>Streptomyces</taxon>
    </lineage>
</organism>
<dbReference type="AlphaFoldDB" id="A0A1H9KLJ9"/>
<keyword evidence="2" id="KW-1185">Reference proteome</keyword>
<dbReference type="EMBL" id="FOET01000025">
    <property type="protein sequence ID" value="SEQ99978.1"/>
    <property type="molecule type" value="Genomic_DNA"/>
</dbReference>